<organism evidence="1 2">
    <name type="scientific">Emiliania huxleyi (strain CCMP1516)</name>
    <dbReference type="NCBI Taxonomy" id="280463"/>
    <lineage>
        <taxon>Eukaryota</taxon>
        <taxon>Haptista</taxon>
        <taxon>Haptophyta</taxon>
        <taxon>Prymnesiophyceae</taxon>
        <taxon>Isochrysidales</taxon>
        <taxon>Noelaerhabdaceae</taxon>
        <taxon>Emiliania</taxon>
    </lineage>
</organism>
<dbReference type="HOGENOM" id="CLU_1206707_0_0_1"/>
<dbReference type="EnsemblProtists" id="EOD13179">
    <property type="protein sequence ID" value="EOD13179"/>
    <property type="gene ID" value="EMIHUDRAFT_452051"/>
</dbReference>
<dbReference type="Proteomes" id="UP000013827">
    <property type="component" value="Unassembled WGS sequence"/>
</dbReference>
<dbReference type="PANTHER" id="PTHR33645">
    <property type="entry name" value="AMINOPEPTIDASE (DUF3754)"/>
    <property type="match status" value="1"/>
</dbReference>
<dbReference type="PaxDb" id="2903-EOD13179"/>
<evidence type="ECO:0000313" key="2">
    <source>
        <dbReference type="Proteomes" id="UP000013827"/>
    </source>
</evidence>
<reference evidence="2" key="1">
    <citation type="journal article" date="2013" name="Nature">
        <title>Pan genome of the phytoplankton Emiliania underpins its global distribution.</title>
        <authorList>
            <person name="Read B.A."/>
            <person name="Kegel J."/>
            <person name="Klute M.J."/>
            <person name="Kuo A."/>
            <person name="Lefebvre S.C."/>
            <person name="Maumus F."/>
            <person name="Mayer C."/>
            <person name="Miller J."/>
            <person name="Monier A."/>
            <person name="Salamov A."/>
            <person name="Young J."/>
            <person name="Aguilar M."/>
            <person name="Claverie J.M."/>
            <person name="Frickenhaus S."/>
            <person name="Gonzalez K."/>
            <person name="Herman E.K."/>
            <person name="Lin Y.C."/>
            <person name="Napier J."/>
            <person name="Ogata H."/>
            <person name="Sarno A.F."/>
            <person name="Shmutz J."/>
            <person name="Schroeder D."/>
            <person name="de Vargas C."/>
            <person name="Verret F."/>
            <person name="von Dassow P."/>
            <person name="Valentin K."/>
            <person name="Van de Peer Y."/>
            <person name="Wheeler G."/>
            <person name="Dacks J.B."/>
            <person name="Delwiche C.F."/>
            <person name="Dyhrman S.T."/>
            <person name="Glockner G."/>
            <person name="John U."/>
            <person name="Richards T."/>
            <person name="Worden A.Z."/>
            <person name="Zhang X."/>
            <person name="Grigoriev I.V."/>
            <person name="Allen A.E."/>
            <person name="Bidle K."/>
            <person name="Borodovsky M."/>
            <person name="Bowler C."/>
            <person name="Brownlee C."/>
            <person name="Cock J.M."/>
            <person name="Elias M."/>
            <person name="Gladyshev V.N."/>
            <person name="Groth M."/>
            <person name="Guda C."/>
            <person name="Hadaegh A."/>
            <person name="Iglesias-Rodriguez M.D."/>
            <person name="Jenkins J."/>
            <person name="Jones B.M."/>
            <person name="Lawson T."/>
            <person name="Leese F."/>
            <person name="Lindquist E."/>
            <person name="Lobanov A."/>
            <person name="Lomsadze A."/>
            <person name="Malik S.B."/>
            <person name="Marsh M.E."/>
            <person name="Mackinder L."/>
            <person name="Mock T."/>
            <person name="Mueller-Roeber B."/>
            <person name="Pagarete A."/>
            <person name="Parker M."/>
            <person name="Probert I."/>
            <person name="Quesneville H."/>
            <person name="Raines C."/>
            <person name="Rensing S.A."/>
            <person name="Riano-Pachon D.M."/>
            <person name="Richier S."/>
            <person name="Rokitta S."/>
            <person name="Shiraiwa Y."/>
            <person name="Soanes D.M."/>
            <person name="van der Giezen M."/>
            <person name="Wahlund T.M."/>
            <person name="Williams B."/>
            <person name="Wilson W."/>
            <person name="Wolfe G."/>
            <person name="Wurch L.L."/>
        </authorList>
    </citation>
    <scope>NUCLEOTIDE SEQUENCE</scope>
</reference>
<dbReference type="RefSeq" id="XP_005765608.1">
    <property type="nucleotide sequence ID" value="XM_005765551.1"/>
</dbReference>
<dbReference type="KEGG" id="ehx:EMIHUDRAFT_452051"/>
<reference evidence="1" key="2">
    <citation type="submission" date="2024-10" db="UniProtKB">
        <authorList>
            <consortium name="EnsemblProtists"/>
        </authorList>
    </citation>
    <scope>IDENTIFICATION</scope>
</reference>
<dbReference type="PANTHER" id="PTHR33645:SF11">
    <property type="entry name" value="AMINOPEPTIDASE (DUF3754)"/>
    <property type="match status" value="1"/>
</dbReference>
<sequence length="224" mass="24063">MHEQVRLKSFRDIPIADVEVVFPGLRATRIKSADQATMEDFIRTTLYHRSQDSQKGVLLHVLNSIEEHEHREALLVYLLMLAQSGPDGSVVGSSAGGDSPPPLPMSAAEAEVLCSAFLEAEFGVAVQLDTHAALARLLDLGLVRRGGGAASTETRPADSVYEAVEVGPATARLREAWRGLQPATAARTGRDDGRGARLLSTLAMFTSRQADAGRDDSPRDGYSL</sequence>
<dbReference type="GeneID" id="17259278"/>
<accession>A0A0D3IPJ4</accession>
<protein>
    <submittedName>
        <fullName evidence="1">Uncharacterized protein</fullName>
    </submittedName>
</protein>
<keyword evidence="2" id="KW-1185">Reference proteome</keyword>
<name>A0A0D3IPJ4_EMIH1</name>
<dbReference type="AlphaFoldDB" id="A0A0D3IPJ4"/>
<proteinExistence type="predicted"/>
<evidence type="ECO:0000313" key="1">
    <source>
        <dbReference type="EnsemblProtists" id="EOD13179"/>
    </source>
</evidence>